<evidence type="ECO:0000256" key="1">
    <source>
        <dbReference type="SAM" id="Phobius"/>
    </source>
</evidence>
<organism evidence="2 3">
    <name type="scientific">Kribbella jiaozuonensis</name>
    <dbReference type="NCBI Taxonomy" id="2575441"/>
    <lineage>
        <taxon>Bacteria</taxon>
        <taxon>Bacillati</taxon>
        <taxon>Actinomycetota</taxon>
        <taxon>Actinomycetes</taxon>
        <taxon>Propionibacteriales</taxon>
        <taxon>Kribbellaceae</taxon>
        <taxon>Kribbella</taxon>
    </lineage>
</organism>
<keyword evidence="1" id="KW-1133">Transmembrane helix</keyword>
<dbReference type="RefSeq" id="WP_137258410.1">
    <property type="nucleotide sequence ID" value="NZ_JBHSPQ010000005.1"/>
</dbReference>
<dbReference type="Proteomes" id="UP000305836">
    <property type="component" value="Unassembled WGS sequence"/>
</dbReference>
<keyword evidence="1" id="KW-0472">Membrane</keyword>
<comment type="caution">
    <text evidence="2">The sequence shown here is derived from an EMBL/GenBank/DDBJ whole genome shotgun (WGS) entry which is preliminary data.</text>
</comment>
<keyword evidence="1" id="KW-0812">Transmembrane</keyword>
<feature type="transmembrane region" description="Helical" evidence="1">
    <location>
        <begin position="145"/>
        <end position="163"/>
    </location>
</feature>
<name>A0A4U3LMS3_9ACTN</name>
<protein>
    <submittedName>
        <fullName evidence="2">Uncharacterized protein</fullName>
    </submittedName>
</protein>
<reference evidence="2 3" key="1">
    <citation type="submission" date="2019-04" db="EMBL/GenBank/DDBJ databases">
        <title>Kribbella sp. NEAU-THZ 27 nov., a novel actinomycete isolated from soil.</title>
        <authorList>
            <person name="Duan L."/>
        </authorList>
    </citation>
    <scope>NUCLEOTIDE SEQUENCE [LARGE SCALE GENOMIC DNA]</scope>
    <source>
        <strain evidence="3">NEAU-THZ27</strain>
    </source>
</reference>
<dbReference type="OrthoDB" id="5198733at2"/>
<accession>A0A4U3LMS3</accession>
<feature type="transmembrane region" description="Helical" evidence="1">
    <location>
        <begin position="68"/>
        <end position="88"/>
    </location>
</feature>
<sequence length="216" mass="22226">MTRRRLATRLGLSGAALGMVAGLVQALAGYGIPEWTGNKLATGALGLLTLALSALAGLAALRQRDPDLSVLSRALCALGLIAPGLLCLTTVGRLWYVPAILLTTAGLLTIENWRATAAALRQDWTRVLLTVLGLCQLLMVASGPVLLMVVGALSAVALATAAWRRSASRRTVYSLVALGTIPFAALGWTAVVPILLAVIAASVAPHNSGALTNSES</sequence>
<evidence type="ECO:0000313" key="3">
    <source>
        <dbReference type="Proteomes" id="UP000305836"/>
    </source>
</evidence>
<feature type="transmembrane region" description="Helical" evidence="1">
    <location>
        <begin position="42"/>
        <end position="61"/>
    </location>
</feature>
<proteinExistence type="predicted"/>
<gene>
    <name evidence="2" type="ORF">FDA38_34775</name>
</gene>
<feature type="transmembrane region" description="Helical" evidence="1">
    <location>
        <begin position="175"/>
        <end position="204"/>
    </location>
</feature>
<keyword evidence="3" id="KW-1185">Reference proteome</keyword>
<dbReference type="AlphaFoldDB" id="A0A4U3LMS3"/>
<dbReference type="EMBL" id="SZPZ01000005">
    <property type="protein sequence ID" value="TKK75557.1"/>
    <property type="molecule type" value="Genomic_DNA"/>
</dbReference>
<evidence type="ECO:0000313" key="2">
    <source>
        <dbReference type="EMBL" id="TKK75557.1"/>
    </source>
</evidence>